<feature type="region of interest" description="Disordered" evidence="1">
    <location>
        <begin position="20"/>
        <end position="43"/>
    </location>
</feature>
<evidence type="ECO:0000256" key="1">
    <source>
        <dbReference type="SAM" id="MobiDB-lite"/>
    </source>
</evidence>
<protein>
    <submittedName>
        <fullName evidence="2">Uncharacterized protein</fullName>
    </submittedName>
</protein>
<keyword evidence="3" id="KW-1185">Reference proteome</keyword>
<dbReference type="EMBL" id="JAWNGG020000088">
    <property type="protein sequence ID" value="KAK9302840.1"/>
    <property type="molecule type" value="Genomic_DNA"/>
</dbReference>
<sequence length="73" mass="7832">MPASNLARFAFKGERLDGDGEGRLRGAFDDSHPLSRGDVPSELASTTDGSFLDAACKARGFFLPPKEEDESTL</sequence>
<name>A0AAW0ZYJ4_9HYME</name>
<organism evidence="2 3">
    <name type="scientific">Tetragonisca angustula</name>
    <dbReference type="NCBI Taxonomy" id="166442"/>
    <lineage>
        <taxon>Eukaryota</taxon>
        <taxon>Metazoa</taxon>
        <taxon>Ecdysozoa</taxon>
        <taxon>Arthropoda</taxon>
        <taxon>Hexapoda</taxon>
        <taxon>Insecta</taxon>
        <taxon>Pterygota</taxon>
        <taxon>Neoptera</taxon>
        <taxon>Endopterygota</taxon>
        <taxon>Hymenoptera</taxon>
        <taxon>Apocrita</taxon>
        <taxon>Aculeata</taxon>
        <taxon>Apoidea</taxon>
        <taxon>Anthophila</taxon>
        <taxon>Apidae</taxon>
        <taxon>Tetragonisca</taxon>
    </lineage>
</organism>
<accession>A0AAW0ZYJ4</accession>
<evidence type="ECO:0000313" key="2">
    <source>
        <dbReference type="EMBL" id="KAK9302840.1"/>
    </source>
</evidence>
<comment type="caution">
    <text evidence="2">The sequence shown here is derived from an EMBL/GenBank/DDBJ whole genome shotgun (WGS) entry which is preliminary data.</text>
</comment>
<dbReference type="Proteomes" id="UP001432146">
    <property type="component" value="Unassembled WGS sequence"/>
</dbReference>
<gene>
    <name evidence="2" type="ORF">QLX08_005251</name>
</gene>
<proteinExistence type="predicted"/>
<evidence type="ECO:0000313" key="3">
    <source>
        <dbReference type="Proteomes" id="UP001432146"/>
    </source>
</evidence>
<dbReference type="AlphaFoldDB" id="A0AAW0ZYJ4"/>
<reference evidence="2 3" key="1">
    <citation type="submission" date="2024-05" db="EMBL/GenBank/DDBJ databases">
        <title>The nuclear and mitochondrial genome assemblies of Tetragonisca angustula (Apidae: Meliponini), a tiny yet remarkable pollinator in the Neotropics.</title>
        <authorList>
            <person name="Ferrari R."/>
            <person name="Ricardo P.C."/>
            <person name="Dias F.C."/>
            <person name="Araujo N.S."/>
            <person name="Soares D.O."/>
            <person name="Zhou Q.-S."/>
            <person name="Zhu C.-D."/>
            <person name="Coutinho L."/>
            <person name="Airas M.C."/>
            <person name="Batista T.M."/>
        </authorList>
    </citation>
    <scope>NUCLEOTIDE SEQUENCE [LARGE SCALE GENOMIC DNA]</scope>
    <source>
        <strain evidence="2">ASF017062</strain>
        <tissue evidence="2">Abdomen</tissue>
    </source>
</reference>
<feature type="compositionally biased region" description="Basic and acidic residues" evidence="1">
    <location>
        <begin position="20"/>
        <end position="35"/>
    </location>
</feature>